<comment type="caution">
    <text evidence="1">The sequence shown here is derived from an EMBL/GenBank/DDBJ whole genome shotgun (WGS) entry which is preliminary data.</text>
</comment>
<dbReference type="EMBL" id="LAZR01007228">
    <property type="protein sequence ID" value="KKM86601.1"/>
    <property type="molecule type" value="Genomic_DNA"/>
</dbReference>
<dbReference type="AlphaFoldDB" id="A0A0F9LHH5"/>
<organism evidence="1">
    <name type="scientific">marine sediment metagenome</name>
    <dbReference type="NCBI Taxonomy" id="412755"/>
    <lineage>
        <taxon>unclassified sequences</taxon>
        <taxon>metagenomes</taxon>
        <taxon>ecological metagenomes</taxon>
    </lineage>
</organism>
<gene>
    <name evidence="1" type="ORF">LCGC14_1277380</name>
</gene>
<sequence length="138" mass="15705">MTTKDQGGPVDDRKYTYDANYDFTGVPEIKRINRETAERCLYFLAQSAEPHAAWAARRRFLDKYIGIVLSMEESKCSAGSAVEKTRKAKKSIPYLRVIRDIEEAVYHETLLIGLRTAAEKKFSGWQTLNANLRTGVNL</sequence>
<accession>A0A0F9LHH5</accession>
<evidence type="ECO:0000313" key="1">
    <source>
        <dbReference type="EMBL" id="KKM86601.1"/>
    </source>
</evidence>
<protein>
    <submittedName>
        <fullName evidence="1">Uncharacterized protein</fullName>
    </submittedName>
</protein>
<reference evidence="1" key="1">
    <citation type="journal article" date="2015" name="Nature">
        <title>Complex archaea that bridge the gap between prokaryotes and eukaryotes.</title>
        <authorList>
            <person name="Spang A."/>
            <person name="Saw J.H."/>
            <person name="Jorgensen S.L."/>
            <person name="Zaremba-Niedzwiedzka K."/>
            <person name="Martijn J."/>
            <person name="Lind A.E."/>
            <person name="van Eijk R."/>
            <person name="Schleper C."/>
            <person name="Guy L."/>
            <person name="Ettema T.J."/>
        </authorList>
    </citation>
    <scope>NUCLEOTIDE SEQUENCE</scope>
</reference>
<proteinExistence type="predicted"/>
<name>A0A0F9LHH5_9ZZZZ</name>